<protein>
    <submittedName>
        <fullName evidence="2">Uncharacterized protein</fullName>
    </submittedName>
</protein>
<evidence type="ECO:0000313" key="2">
    <source>
        <dbReference type="EMBL" id="KKQ97272.1"/>
    </source>
</evidence>
<feature type="transmembrane region" description="Helical" evidence="1">
    <location>
        <begin position="129"/>
        <end position="147"/>
    </location>
</feature>
<dbReference type="EMBL" id="LBWA01000014">
    <property type="protein sequence ID" value="KKQ97272.1"/>
    <property type="molecule type" value="Genomic_DNA"/>
</dbReference>
<feature type="transmembrane region" description="Helical" evidence="1">
    <location>
        <begin position="97"/>
        <end position="117"/>
    </location>
</feature>
<dbReference type="Proteomes" id="UP000034325">
    <property type="component" value="Unassembled WGS sequence"/>
</dbReference>
<dbReference type="AlphaFoldDB" id="A0A0G0M1V0"/>
<keyword evidence="1" id="KW-1133">Transmembrane helix</keyword>
<comment type="caution">
    <text evidence="2">The sequence shown here is derived from an EMBL/GenBank/DDBJ whole genome shotgun (WGS) entry which is preliminary data.</text>
</comment>
<reference evidence="2 3" key="1">
    <citation type="journal article" date="2015" name="Nature">
        <title>rRNA introns, odd ribosomes, and small enigmatic genomes across a large radiation of phyla.</title>
        <authorList>
            <person name="Brown C.T."/>
            <person name="Hug L.A."/>
            <person name="Thomas B.C."/>
            <person name="Sharon I."/>
            <person name="Castelle C.J."/>
            <person name="Singh A."/>
            <person name="Wilkins M.J."/>
            <person name="Williams K.H."/>
            <person name="Banfield J.F."/>
        </authorList>
    </citation>
    <scope>NUCLEOTIDE SEQUENCE [LARGE SCALE GENOMIC DNA]</scope>
</reference>
<proteinExistence type="predicted"/>
<feature type="transmembrane region" description="Helical" evidence="1">
    <location>
        <begin position="31"/>
        <end position="52"/>
    </location>
</feature>
<gene>
    <name evidence="2" type="ORF">UT23_C0014G0008</name>
</gene>
<evidence type="ECO:0000256" key="1">
    <source>
        <dbReference type="SAM" id="Phobius"/>
    </source>
</evidence>
<feature type="transmembrane region" description="Helical" evidence="1">
    <location>
        <begin position="153"/>
        <end position="173"/>
    </location>
</feature>
<keyword evidence="1" id="KW-0472">Membrane</keyword>
<organism evidence="2 3">
    <name type="scientific">Candidatus Woesebacteria bacterium GW2011_GWA1_39_12</name>
    <dbReference type="NCBI Taxonomy" id="1618549"/>
    <lineage>
        <taxon>Bacteria</taxon>
        <taxon>Candidatus Woeseibacteriota</taxon>
    </lineage>
</organism>
<evidence type="ECO:0000313" key="3">
    <source>
        <dbReference type="Proteomes" id="UP000034325"/>
    </source>
</evidence>
<sequence length="179" mass="20615">MNFVSIFYTIRFLFYLILPEKYRFFPDAGTILMQMDIFLSSVAGIIIAGTLTSSKINPQRAKKLLLIPPLILVLPGFLVFPFLVVNRQWSELVKSSIGMFDLLFFMYSISFSLLLPYLIMSSFKSSKQVFLYSTVMLIVGMISVIWIKPGNIFFEFVHNVPFILASILTGRNFKKVRRL</sequence>
<keyword evidence="1" id="KW-0812">Transmembrane</keyword>
<feature type="transmembrane region" description="Helical" evidence="1">
    <location>
        <begin position="64"/>
        <end position="85"/>
    </location>
</feature>
<accession>A0A0G0M1V0</accession>
<name>A0A0G0M1V0_9BACT</name>